<evidence type="ECO:0000256" key="4">
    <source>
        <dbReference type="ARBA" id="ARBA00022989"/>
    </source>
</evidence>
<feature type="transmembrane region" description="Helical" evidence="6">
    <location>
        <begin position="129"/>
        <end position="152"/>
    </location>
</feature>
<dbReference type="GO" id="GO:0007605">
    <property type="term" value="P:sensory perception of sound"/>
    <property type="evidence" value="ECO:0007669"/>
    <property type="project" value="UniProtKB-ARBA"/>
</dbReference>
<evidence type="ECO:0000256" key="5">
    <source>
        <dbReference type="ARBA" id="ARBA00023136"/>
    </source>
</evidence>
<comment type="subcellular location">
    <subcellularLocation>
        <location evidence="1">Membrane</location>
        <topology evidence="1">Multi-pass membrane protein</topology>
    </subcellularLocation>
</comment>
<keyword evidence="3 6" id="KW-0812">Transmembrane</keyword>
<evidence type="ECO:0000256" key="2">
    <source>
        <dbReference type="ARBA" id="ARBA00005787"/>
    </source>
</evidence>
<keyword evidence="4 6" id="KW-1133">Transmembrane helix</keyword>
<gene>
    <name evidence="8" type="primary">LOC109478296</name>
</gene>
<dbReference type="PANTHER" id="PTHR31548">
    <property type="entry name" value="CLARIN"/>
    <property type="match status" value="1"/>
</dbReference>
<feature type="transmembrane region" description="Helical" evidence="6">
    <location>
        <begin position="96"/>
        <end position="117"/>
    </location>
</feature>
<keyword evidence="7" id="KW-1185">Reference proteome</keyword>
<dbReference type="Proteomes" id="UP000515135">
    <property type="component" value="Unplaced"/>
</dbReference>
<feature type="transmembrane region" description="Helical" evidence="6">
    <location>
        <begin position="172"/>
        <end position="195"/>
    </location>
</feature>
<evidence type="ECO:0000256" key="1">
    <source>
        <dbReference type="ARBA" id="ARBA00004141"/>
    </source>
</evidence>
<comment type="similarity">
    <text evidence="2">Belongs to the clarin family.</text>
</comment>
<dbReference type="GO" id="GO:0016020">
    <property type="term" value="C:membrane"/>
    <property type="evidence" value="ECO:0007669"/>
    <property type="project" value="UniProtKB-SubCell"/>
</dbReference>
<feature type="transmembrane region" description="Helical" evidence="6">
    <location>
        <begin position="9"/>
        <end position="29"/>
    </location>
</feature>
<reference evidence="8" key="1">
    <citation type="submission" date="2025-08" db="UniProtKB">
        <authorList>
            <consortium name="RefSeq"/>
        </authorList>
    </citation>
    <scope>IDENTIFICATION</scope>
    <source>
        <tissue evidence="8">Gonad</tissue>
    </source>
</reference>
<dbReference type="InterPro" id="IPR026748">
    <property type="entry name" value="Clarin"/>
</dbReference>
<sequence length="229" mass="24891">MAATNYKKLFYAGVVLLSLAGVVMMATSMGTDFWIEAQVQRNFGNVSQTQGGMNIGLFKGCKTFRTIPDCGFQVTGAEVGTNITYQPGHPMVAATIAFNAGAMLMGLVAVIFSAYNVYTNPIETFAGPLGLYIWNGVSAVFCLVCLILYAVLYLLHLSGNDLLPQSDLDSRFYVATSGFGYSYWLVLGALAAFLLNEGLVYLSGKHIRSVFQNRSGSMKERPSEDVLMY</sequence>
<evidence type="ECO:0000313" key="7">
    <source>
        <dbReference type="Proteomes" id="UP000515135"/>
    </source>
</evidence>
<evidence type="ECO:0000313" key="8">
    <source>
        <dbReference type="RefSeq" id="XP_019635338.1"/>
    </source>
</evidence>
<proteinExistence type="inferred from homology"/>
<keyword evidence="5 6" id="KW-0472">Membrane</keyword>
<organism evidence="7 8">
    <name type="scientific">Branchiostoma belcheri</name>
    <name type="common">Amphioxus</name>
    <dbReference type="NCBI Taxonomy" id="7741"/>
    <lineage>
        <taxon>Eukaryota</taxon>
        <taxon>Metazoa</taxon>
        <taxon>Chordata</taxon>
        <taxon>Cephalochordata</taxon>
        <taxon>Leptocardii</taxon>
        <taxon>Amphioxiformes</taxon>
        <taxon>Branchiostomatidae</taxon>
        <taxon>Branchiostoma</taxon>
    </lineage>
</organism>
<dbReference type="Pfam" id="PF25807">
    <property type="entry name" value="Clarin-2"/>
    <property type="match status" value="1"/>
</dbReference>
<evidence type="ECO:0000256" key="6">
    <source>
        <dbReference type="SAM" id="Phobius"/>
    </source>
</evidence>
<dbReference type="GeneID" id="109478296"/>
<dbReference type="OrthoDB" id="10012538at2759"/>
<dbReference type="AlphaFoldDB" id="A0A6P4ZF12"/>
<evidence type="ECO:0000256" key="3">
    <source>
        <dbReference type="ARBA" id="ARBA00022692"/>
    </source>
</evidence>
<accession>A0A6P4ZF12</accession>
<dbReference type="Gene3D" id="1.20.140.150">
    <property type="match status" value="1"/>
</dbReference>
<dbReference type="PANTHER" id="PTHR31548:SF1">
    <property type="entry name" value="LD47387P"/>
    <property type="match status" value="1"/>
</dbReference>
<name>A0A6P4ZF12_BRABE</name>
<dbReference type="RefSeq" id="XP_019635338.1">
    <property type="nucleotide sequence ID" value="XM_019779779.1"/>
</dbReference>
<protein>
    <submittedName>
        <fullName evidence="8">Clarin-3-like isoform X2</fullName>
    </submittedName>
</protein>